<protein>
    <submittedName>
        <fullName evidence="9">THAP domain-containing protein 10-like</fullName>
    </submittedName>
</protein>
<keyword evidence="8" id="KW-1185">Reference proteome</keyword>
<dbReference type="AlphaFoldDB" id="A0A9J7HUS9"/>
<evidence type="ECO:0000256" key="6">
    <source>
        <dbReference type="SAM" id="MobiDB-lite"/>
    </source>
</evidence>
<name>A0A9J7HUS9_BRAFL</name>
<keyword evidence="4 5" id="KW-0238">DNA-binding</keyword>
<dbReference type="OMA" id="DANPNIC"/>
<dbReference type="KEGG" id="bfo:118408249"/>
<dbReference type="SMART" id="SM00692">
    <property type="entry name" value="DM3"/>
    <property type="match status" value="1"/>
</dbReference>
<evidence type="ECO:0000313" key="8">
    <source>
        <dbReference type="Proteomes" id="UP000001554"/>
    </source>
</evidence>
<feature type="non-terminal residue" evidence="9">
    <location>
        <position position="439"/>
    </location>
</feature>
<reference evidence="9" key="1">
    <citation type="submission" date="2025-08" db="UniProtKB">
        <authorList>
            <consortium name="RefSeq"/>
        </authorList>
    </citation>
    <scope>IDENTIFICATION</scope>
    <source>
        <strain evidence="9">S238N-H82</strain>
        <tissue evidence="9">Testes</tissue>
    </source>
</reference>
<keyword evidence="2 5" id="KW-0863">Zinc-finger</keyword>
<dbReference type="Pfam" id="PF05485">
    <property type="entry name" value="THAP"/>
    <property type="match status" value="1"/>
</dbReference>
<keyword evidence="3" id="KW-0862">Zinc</keyword>
<dbReference type="GO" id="GO:0003677">
    <property type="term" value="F:DNA binding"/>
    <property type="evidence" value="ECO:0007669"/>
    <property type="project" value="UniProtKB-UniRule"/>
</dbReference>
<dbReference type="GO" id="GO:0008270">
    <property type="term" value="F:zinc ion binding"/>
    <property type="evidence" value="ECO:0007669"/>
    <property type="project" value="UniProtKB-KW"/>
</dbReference>
<evidence type="ECO:0000313" key="9">
    <source>
        <dbReference type="RefSeq" id="XP_035664800.1"/>
    </source>
</evidence>
<evidence type="ECO:0000256" key="5">
    <source>
        <dbReference type="PROSITE-ProRule" id="PRU00309"/>
    </source>
</evidence>
<dbReference type="OrthoDB" id="10015739at2759"/>
<evidence type="ECO:0000256" key="2">
    <source>
        <dbReference type="ARBA" id="ARBA00022771"/>
    </source>
</evidence>
<feature type="domain" description="THAP-type" evidence="7">
    <location>
        <begin position="85"/>
        <end position="171"/>
    </location>
</feature>
<dbReference type="SMART" id="SM00980">
    <property type="entry name" value="THAP"/>
    <property type="match status" value="1"/>
</dbReference>
<dbReference type="GeneID" id="118408249"/>
<feature type="region of interest" description="Disordered" evidence="6">
    <location>
        <begin position="271"/>
        <end position="294"/>
    </location>
</feature>
<dbReference type="RefSeq" id="XP_035664800.1">
    <property type="nucleotide sequence ID" value="XM_035808907.1"/>
</dbReference>
<organism evidence="8 9">
    <name type="scientific">Branchiostoma floridae</name>
    <name type="common">Florida lancelet</name>
    <name type="synonym">Amphioxus</name>
    <dbReference type="NCBI Taxonomy" id="7739"/>
    <lineage>
        <taxon>Eukaryota</taxon>
        <taxon>Metazoa</taxon>
        <taxon>Chordata</taxon>
        <taxon>Cephalochordata</taxon>
        <taxon>Leptocardii</taxon>
        <taxon>Amphioxiformes</taxon>
        <taxon>Branchiostomatidae</taxon>
        <taxon>Branchiostoma</taxon>
    </lineage>
</organism>
<dbReference type="PROSITE" id="PS50950">
    <property type="entry name" value="ZF_THAP"/>
    <property type="match status" value="1"/>
</dbReference>
<evidence type="ECO:0000256" key="3">
    <source>
        <dbReference type="ARBA" id="ARBA00022833"/>
    </source>
</evidence>
<accession>A0A9J7HUS9</accession>
<evidence type="ECO:0000256" key="1">
    <source>
        <dbReference type="ARBA" id="ARBA00022723"/>
    </source>
</evidence>
<proteinExistence type="predicted"/>
<dbReference type="PANTHER" id="PTHR31751">
    <property type="entry name" value="SI:CH211-108C17.2-RELATED-RELATED"/>
    <property type="match status" value="1"/>
</dbReference>
<gene>
    <name evidence="9" type="primary">LOC118408249</name>
</gene>
<feature type="compositionally biased region" description="Acidic residues" evidence="6">
    <location>
        <begin position="274"/>
        <end position="294"/>
    </location>
</feature>
<evidence type="ECO:0000256" key="4">
    <source>
        <dbReference type="ARBA" id="ARBA00023125"/>
    </source>
</evidence>
<dbReference type="SUPFAM" id="SSF57716">
    <property type="entry name" value="Glucocorticoid receptor-like (DNA-binding domain)"/>
    <property type="match status" value="1"/>
</dbReference>
<evidence type="ECO:0000259" key="7">
    <source>
        <dbReference type="PROSITE" id="PS50950"/>
    </source>
</evidence>
<dbReference type="PANTHER" id="PTHR31751:SF42">
    <property type="entry name" value="PROTEIN CBG10204"/>
    <property type="match status" value="1"/>
</dbReference>
<dbReference type="Proteomes" id="UP000001554">
    <property type="component" value="Unplaced"/>
</dbReference>
<sequence length="439" mass="49353">MRLTMCNTEIKSFLTKRHLFCTHKAKTAPPAHISQKCGWTGSDVTRGIPGTAGKTSTLLQTTFLSQRQLSLPSLLFPSLCNFFVMVKRCVAFGCSNTSRLGFSLHKFPQTPWRRRQWERFVQRRRAQWTVGACSYLCSKHFSVKQFYGGLESQFGLDRRAKLQKTACPDILDAADADGSAGREGASSARRSAVEKLNNHRIIADLLEDHESEARGTVEIEDEQLESAQDAGHMDVGVQTKQSVRNQGTQVAPGKADVGIQCMLLCPEHHTHMQEDEEEEEEEDEEEEDDDDDEYFPTEEELLGAKSDDEDFDLEWETHEGNTDTPPPPHRERKYLVFESALLQLFTLCLLCGGAVNLTLDTAGSFLQVTQVCKLCKFVRKWSSQPFIGNTPAGNLLMSAAILFAGAIPKQALHMFRHLSCQCVSITTFFRHQRLYLHSA</sequence>
<dbReference type="Gene3D" id="6.20.210.20">
    <property type="entry name" value="THAP domain"/>
    <property type="match status" value="1"/>
</dbReference>
<keyword evidence="1" id="KW-0479">Metal-binding</keyword>
<dbReference type="InterPro" id="IPR006612">
    <property type="entry name" value="THAP_Znf"/>
</dbReference>
<dbReference type="InterPro" id="IPR038441">
    <property type="entry name" value="THAP_Znf_sf"/>
</dbReference>